<dbReference type="OrthoDB" id="9812273at2"/>
<protein>
    <recommendedName>
        <fullName evidence="11 13">Glycerol-3-phosphate dehydrogenase [NAD(P)+]</fullName>
        <ecNumber evidence="10 13">1.1.1.94</ecNumber>
    </recommendedName>
    <alternativeName>
        <fullName evidence="13">NAD(P)(+)-dependent glycerol-3-phosphate dehydrogenase</fullName>
    </alternativeName>
    <alternativeName>
        <fullName evidence="12 13">NAD(P)H-dependent dihydroxyacetone-phosphate reductase</fullName>
    </alternativeName>
</protein>
<evidence type="ECO:0000256" key="11">
    <source>
        <dbReference type="ARBA" id="ARBA00069372"/>
    </source>
</evidence>
<evidence type="ECO:0000313" key="20">
    <source>
        <dbReference type="EMBL" id="TDW00558.1"/>
    </source>
</evidence>
<evidence type="ECO:0000256" key="2">
    <source>
        <dbReference type="ARBA" id="ARBA00022516"/>
    </source>
</evidence>
<comment type="similarity">
    <text evidence="1 13 17">Belongs to the NAD-dependent glycerol-3-phosphate dehydrogenase family.</text>
</comment>
<feature type="binding site" evidence="13">
    <location>
        <position position="136"/>
    </location>
    <ligand>
        <name>sn-glycerol 3-phosphate</name>
        <dbReference type="ChEBI" id="CHEBI:57597"/>
    </ligand>
</feature>
<dbReference type="InterPro" id="IPR036291">
    <property type="entry name" value="NAD(P)-bd_dom_sf"/>
</dbReference>
<feature type="binding site" evidence="13">
    <location>
        <position position="253"/>
    </location>
    <ligand>
        <name>sn-glycerol 3-phosphate</name>
        <dbReference type="ChEBI" id="CHEBI:57597"/>
    </ligand>
</feature>
<feature type="binding site" evidence="13">
    <location>
        <position position="277"/>
    </location>
    <ligand>
        <name>NADPH</name>
        <dbReference type="ChEBI" id="CHEBI:57783"/>
    </ligand>
</feature>
<dbReference type="GO" id="GO:0141153">
    <property type="term" value="F:glycerol-3-phosphate dehydrogenase (NADP+) activity"/>
    <property type="evidence" value="ECO:0007669"/>
    <property type="project" value="RHEA"/>
</dbReference>
<evidence type="ECO:0000256" key="16">
    <source>
        <dbReference type="PIRSR" id="PIRSR000114-3"/>
    </source>
</evidence>
<keyword evidence="4 13" id="KW-0560">Oxidoreductase</keyword>
<keyword evidence="5 13" id="KW-0520">NAD</keyword>
<evidence type="ECO:0000256" key="10">
    <source>
        <dbReference type="ARBA" id="ARBA00066687"/>
    </source>
</evidence>
<dbReference type="GO" id="GO:0008654">
    <property type="term" value="P:phospholipid biosynthetic process"/>
    <property type="evidence" value="ECO:0007669"/>
    <property type="project" value="UniProtKB-KW"/>
</dbReference>
<dbReference type="GO" id="GO:0051287">
    <property type="term" value="F:NAD binding"/>
    <property type="evidence" value="ECO:0007669"/>
    <property type="project" value="InterPro"/>
</dbReference>
<sequence length="343" mass="37749">MSSKITVIGAGSWGTALANLLAENGEKVKIYARDKAVVDSINKQQRNHKYFPEHKLDNKLTAFSDLEAGLEGSDVFVISVPTQALASVLKQIENLISSDSLIVSTAKGIEEKSFKTNSQMIKEAGFKNVVVLSGPTHAEEVMEQLPTAIVSASQNKKLAEKIQDLFMSSYFRVYTNPDVKGVELGGALKNVIAVASGICDGLNFGDNTRAALITRGLNEMSRFVNYHGAKDLTLVGLAGMGDLVVTCTSMHSRNRRFGIEIGKGKTLMEAKEEVNQVVEGVKTARAIYNWLNSEEVELEMPITRQVYQVLFEAKDPYQAVEELMLRSKKHEMESVVDNSLWNI</sequence>
<dbReference type="Pfam" id="PF07479">
    <property type="entry name" value="NAD_Gly3P_dh_C"/>
    <property type="match status" value="1"/>
</dbReference>
<feature type="binding site" evidence="16">
    <location>
        <position position="138"/>
    </location>
    <ligand>
        <name>NAD(+)</name>
        <dbReference type="ChEBI" id="CHEBI:57540"/>
    </ligand>
</feature>
<reference evidence="20 21" key="1">
    <citation type="submission" date="2019-03" db="EMBL/GenBank/DDBJ databases">
        <title>Subsurface microbial communities from deep shales in Ohio and West Virginia, USA.</title>
        <authorList>
            <person name="Wrighton K."/>
        </authorList>
    </citation>
    <scope>NUCLEOTIDE SEQUENCE [LARGE SCALE GENOMIC DNA]</scope>
    <source>
        <strain evidence="20 21">MSL9.2</strain>
    </source>
</reference>
<evidence type="ECO:0000256" key="3">
    <source>
        <dbReference type="ARBA" id="ARBA00022857"/>
    </source>
</evidence>
<keyword evidence="8 13" id="KW-1208">Phospholipid metabolism</keyword>
<keyword evidence="13" id="KW-0963">Cytoplasm</keyword>
<keyword evidence="2 13" id="KW-0444">Lipid biosynthesis</keyword>
<comment type="catalytic activity">
    <reaction evidence="13">
        <text>sn-glycerol 3-phosphate + NAD(+) = dihydroxyacetone phosphate + NADH + H(+)</text>
        <dbReference type="Rhea" id="RHEA:11092"/>
        <dbReference type="ChEBI" id="CHEBI:15378"/>
        <dbReference type="ChEBI" id="CHEBI:57540"/>
        <dbReference type="ChEBI" id="CHEBI:57597"/>
        <dbReference type="ChEBI" id="CHEBI:57642"/>
        <dbReference type="ChEBI" id="CHEBI:57945"/>
        <dbReference type="EC" id="1.1.1.94"/>
    </reaction>
</comment>
<evidence type="ECO:0000256" key="14">
    <source>
        <dbReference type="PIRSR" id="PIRSR000114-1"/>
    </source>
</evidence>
<feature type="active site" description="Proton acceptor" evidence="13 14">
    <location>
        <position position="189"/>
    </location>
</feature>
<dbReference type="NCBIfam" id="NF000941">
    <property type="entry name" value="PRK00094.1-3"/>
    <property type="match status" value="1"/>
</dbReference>
<dbReference type="RefSeq" id="WP_111573093.1">
    <property type="nucleotide sequence ID" value="NZ_QLME01000025.1"/>
</dbReference>
<comment type="caution">
    <text evidence="20">The sequence shown here is derived from an EMBL/GenBank/DDBJ whole genome shotgun (WGS) entry which is preliminary data.</text>
</comment>
<feature type="binding site" evidence="13">
    <location>
        <position position="189"/>
    </location>
    <ligand>
        <name>sn-glycerol 3-phosphate</name>
        <dbReference type="ChEBI" id="CHEBI:57597"/>
    </ligand>
</feature>
<evidence type="ECO:0000259" key="19">
    <source>
        <dbReference type="Pfam" id="PF07479"/>
    </source>
</evidence>
<dbReference type="FunFam" id="1.10.1040.10:FF:000001">
    <property type="entry name" value="Glycerol-3-phosphate dehydrogenase [NAD(P)+]"/>
    <property type="match status" value="1"/>
</dbReference>
<feature type="binding site" evidence="13">
    <location>
        <position position="138"/>
    </location>
    <ligand>
        <name>NADPH</name>
        <dbReference type="ChEBI" id="CHEBI:57783"/>
    </ligand>
</feature>
<comment type="function">
    <text evidence="13">Catalyzes the reduction of the glycolytic intermediate dihydroxyacetone phosphate (DHAP) to sn-glycerol 3-phosphate (G3P), the key precursor for phospholipid synthesis.</text>
</comment>
<dbReference type="GO" id="GO:0046168">
    <property type="term" value="P:glycerol-3-phosphate catabolic process"/>
    <property type="evidence" value="ECO:0007669"/>
    <property type="project" value="InterPro"/>
</dbReference>
<feature type="binding site" evidence="15">
    <location>
        <position position="107"/>
    </location>
    <ligand>
        <name>substrate</name>
    </ligand>
</feature>
<dbReference type="EMBL" id="SODA01000027">
    <property type="protein sequence ID" value="TDW00558.1"/>
    <property type="molecule type" value="Genomic_DNA"/>
</dbReference>
<feature type="binding site" evidence="13">
    <location>
        <position position="33"/>
    </location>
    <ligand>
        <name>NADPH</name>
        <dbReference type="ChEBI" id="CHEBI:57783"/>
    </ligand>
</feature>
<name>A0A4V3G4I5_9FIRM</name>
<dbReference type="Pfam" id="PF01210">
    <property type="entry name" value="NAD_Gly3P_dh_N"/>
    <property type="match status" value="1"/>
</dbReference>
<feature type="binding site" evidence="13">
    <location>
        <position position="253"/>
    </location>
    <ligand>
        <name>NADPH</name>
        <dbReference type="ChEBI" id="CHEBI:57783"/>
    </ligand>
</feature>
<evidence type="ECO:0000313" key="21">
    <source>
        <dbReference type="Proteomes" id="UP000294697"/>
    </source>
</evidence>
<dbReference type="InterPro" id="IPR011128">
    <property type="entry name" value="G3P_DH_NAD-dep_N"/>
</dbReference>
<evidence type="ECO:0000256" key="1">
    <source>
        <dbReference type="ARBA" id="ARBA00011009"/>
    </source>
</evidence>
<feature type="binding site" evidence="13">
    <location>
        <position position="12"/>
    </location>
    <ligand>
        <name>NADPH</name>
        <dbReference type="ChEBI" id="CHEBI:57783"/>
    </ligand>
</feature>
<evidence type="ECO:0000256" key="15">
    <source>
        <dbReference type="PIRSR" id="PIRSR000114-2"/>
    </source>
</evidence>
<dbReference type="InterPro" id="IPR006109">
    <property type="entry name" value="G3P_DH_NAD-dep_C"/>
</dbReference>
<dbReference type="GO" id="GO:0046167">
    <property type="term" value="P:glycerol-3-phosphate biosynthetic process"/>
    <property type="evidence" value="ECO:0007669"/>
    <property type="project" value="UniProtKB-UniRule"/>
</dbReference>
<proteinExistence type="inferred from homology"/>
<dbReference type="EC" id="1.1.1.94" evidence="10 13"/>
<dbReference type="GO" id="GO:0005975">
    <property type="term" value="P:carbohydrate metabolic process"/>
    <property type="evidence" value="ECO:0007669"/>
    <property type="project" value="InterPro"/>
</dbReference>
<feature type="binding site" evidence="13">
    <location>
        <position position="13"/>
    </location>
    <ligand>
        <name>NADPH</name>
        <dbReference type="ChEBI" id="CHEBI:57783"/>
    </ligand>
</feature>
<evidence type="ECO:0000259" key="18">
    <source>
        <dbReference type="Pfam" id="PF01210"/>
    </source>
</evidence>
<evidence type="ECO:0000256" key="9">
    <source>
        <dbReference type="ARBA" id="ARBA00052716"/>
    </source>
</evidence>
<dbReference type="GO" id="GO:0141152">
    <property type="term" value="F:glycerol-3-phosphate dehydrogenase (NAD+) activity"/>
    <property type="evidence" value="ECO:0007669"/>
    <property type="project" value="RHEA"/>
</dbReference>
<dbReference type="PANTHER" id="PTHR11728:SF1">
    <property type="entry name" value="GLYCEROL-3-PHOSPHATE DEHYDROGENASE [NAD(+)] 2, CHLOROPLASTIC"/>
    <property type="match status" value="1"/>
</dbReference>
<dbReference type="SUPFAM" id="SSF51735">
    <property type="entry name" value="NAD(P)-binding Rossmann-fold domains"/>
    <property type="match status" value="1"/>
</dbReference>
<dbReference type="SUPFAM" id="SSF48179">
    <property type="entry name" value="6-phosphogluconate dehydrogenase C-terminal domain-like"/>
    <property type="match status" value="1"/>
</dbReference>
<comment type="subcellular location">
    <subcellularLocation>
        <location evidence="13">Cytoplasm</location>
    </subcellularLocation>
</comment>
<dbReference type="Gene3D" id="1.10.1040.10">
    <property type="entry name" value="N-(1-d-carboxylethyl)-l-norvaline Dehydrogenase, domain 2"/>
    <property type="match status" value="1"/>
</dbReference>
<dbReference type="GO" id="GO:0005829">
    <property type="term" value="C:cytosol"/>
    <property type="evidence" value="ECO:0007669"/>
    <property type="project" value="TreeGrafter"/>
</dbReference>
<accession>A0A4V3G4I5</accession>
<organism evidence="20 21">
    <name type="scientific">Halanaerobium saccharolyticum</name>
    <dbReference type="NCBI Taxonomy" id="43595"/>
    <lineage>
        <taxon>Bacteria</taxon>
        <taxon>Bacillati</taxon>
        <taxon>Bacillota</taxon>
        <taxon>Clostridia</taxon>
        <taxon>Halanaerobiales</taxon>
        <taxon>Halanaerobiaceae</taxon>
        <taxon>Halanaerobium</taxon>
    </lineage>
</organism>
<dbReference type="InterPro" id="IPR013328">
    <property type="entry name" value="6PGD_dom2"/>
</dbReference>
<evidence type="ECO:0000256" key="5">
    <source>
        <dbReference type="ARBA" id="ARBA00023027"/>
    </source>
</evidence>
<keyword evidence="7 13" id="KW-0594">Phospholipid biosynthesis</keyword>
<evidence type="ECO:0000256" key="6">
    <source>
        <dbReference type="ARBA" id="ARBA00023098"/>
    </source>
</evidence>
<dbReference type="Gene3D" id="3.40.50.720">
    <property type="entry name" value="NAD(P)-binding Rossmann-like Domain"/>
    <property type="match status" value="1"/>
</dbReference>
<dbReference type="AlphaFoldDB" id="A0A4V3G4I5"/>
<feature type="binding site" evidence="16">
    <location>
        <begin position="9"/>
        <end position="14"/>
    </location>
    <ligand>
        <name>NAD(+)</name>
        <dbReference type="ChEBI" id="CHEBI:57540"/>
    </ligand>
</feature>
<evidence type="ECO:0000256" key="17">
    <source>
        <dbReference type="RuleBase" id="RU000437"/>
    </source>
</evidence>
<dbReference type="PRINTS" id="PR00077">
    <property type="entry name" value="GPDHDRGNASE"/>
</dbReference>
<dbReference type="GO" id="GO:0006650">
    <property type="term" value="P:glycerophospholipid metabolic process"/>
    <property type="evidence" value="ECO:0007669"/>
    <property type="project" value="UniProtKB-UniRule"/>
</dbReference>
<feature type="binding site" evidence="13">
    <location>
        <position position="254"/>
    </location>
    <ligand>
        <name>sn-glycerol 3-phosphate</name>
        <dbReference type="ChEBI" id="CHEBI:57597"/>
    </ligand>
</feature>
<feature type="binding site" evidence="16">
    <location>
        <position position="253"/>
    </location>
    <ligand>
        <name>NAD(+)</name>
        <dbReference type="ChEBI" id="CHEBI:57540"/>
    </ligand>
</feature>
<keyword evidence="13" id="KW-0547">Nucleotide-binding</keyword>
<comment type="catalytic activity">
    <reaction evidence="9">
        <text>sn-glycerol 3-phosphate + NADP(+) = dihydroxyacetone phosphate + NADPH + H(+)</text>
        <dbReference type="Rhea" id="RHEA:11096"/>
        <dbReference type="ChEBI" id="CHEBI:15378"/>
        <dbReference type="ChEBI" id="CHEBI:57597"/>
        <dbReference type="ChEBI" id="CHEBI:57642"/>
        <dbReference type="ChEBI" id="CHEBI:57783"/>
        <dbReference type="ChEBI" id="CHEBI:58349"/>
        <dbReference type="EC" id="1.1.1.94"/>
    </reaction>
    <physiologicalReaction direction="right-to-left" evidence="9">
        <dbReference type="Rhea" id="RHEA:11098"/>
    </physiologicalReaction>
</comment>
<dbReference type="HAMAP" id="MF_00394">
    <property type="entry name" value="NAD_Glyc3P_dehydrog"/>
    <property type="match status" value="1"/>
</dbReference>
<comment type="caution">
    <text evidence="13">Lacks conserved residue(s) required for the propagation of feature annotation.</text>
</comment>
<dbReference type="Proteomes" id="UP000294697">
    <property type="component" value="Unassembled WGS sequence"/>
</dbReference>
<dbReference type="FunFam" id="3.40.50.720:FF:000019">
    <property type="entry name" value="Glycerol-3-phosphate dehydrogenase [NAD(P)+]"/>
    <property type="match status" value="1"/>
</dbReference>
<evidence type="ECO:0000256" key="13">
    <source>
        <dbReference type="HAMAP-Rule" id="MF_00394"/>
    </source>
</evidence>
<evidence type="ECO:0000256" key="4">
    <source>
        <dbReference type="ARBA" id="ARBA00023002"/>
    </source>
</evidence>
<evidence type="ECO:0000256" key="8">
    <source>
        <dbReference type="ARBA" id="ARBA00023264"/>
    </source>
</evidence>
<comment type="pathway">
    <text evidence="13">Membrane lipid metabolism; glycerophospholipid metabolism.</text>
</comment>
<dbReference type="PANTHER" id="PTHR11728">
    <property type="entry name" value="GLYCEROL-3-PHOSPHATE DEHYDROGENASE"/>
    <property type="match status" value="1"/>
</dbReference>
<feature type="binding site" evidence="13">
    <location>
        <position position="50"/>
    </location>
    <ligand>
        <name>NADPH</name>
        <dbReference type="ChEBI" id="CHEBI:57783"/>
    </ligand>
</feature>
<feature type="binding site" evidence="15">
    <location>
        <begin position="253"/>
        <end position="254"/>
    </location>
    <ligand>
        <name>substrate</name>
    </ligand>
</feature>
<gene>
    <name evidence="13" type="primary">gpsA</name>
    <name evidence="20" type="ORF">C8C77_12727</name>
</gene>
<dbReference type="InterPro" id="IPR008927">
    <property type="entry name" value="6-PGluconate_DH-like_C_sf"/>
</dbReference>
<dbReference type="UniPathway" id="UPA00940"/>
<dbReference type="NCBIfam" id="NF000942">
    <property type="entry name" value="PRK00094.1-4"/>
    <property type="match status" value="1"/>
</dbReference>
<evidence type="ECO:0000256" key="7">
    <source>
        <dbReference type="ARBA" id="ARBA00023209"/>
    </source>
</evidence>
<keyword evidence="6 13" id="KW-0443">Lipid metabolism</keyword>
<keyword evidence="3 13" id="KW-0521">NADP</keyword>
<feature type="binding site" evidence="13">
    <location>
        <position position="107"/>
    </location>
    <ligand>
        <name>sn-glycerol 3-phosphate</name>
        <dbReference type="ChEBI" id="CHEBI:57597"/>
    </ligand>
</feature>
<dbReference type="NCBIfam" id="NF000940">
    <property type="entry name" value="PRK00094.1-2"/>
    <property type="match status" value="1"/>
</dbReference>
<feature type="domain" description="Glycerol-3-phosphate dehydrogenase NAD-dependent N-terminal" evidence="18">
    <location>
        <begin position="4"/>
        <end position="158"/>
    </location>
</feature>
<feature type="binding site" evidence="13">
    <location>
        <position position="252"/>
    </location>
    <ligand>
        <name>sn-glycerol 3-phosphate</name>
        <dbReference type="ChEBI" id="CHEBI:57597"/>
    </ligand>
</feature>
<feature type="binding site" evidence="13">
    <location>
        <position position="279"/>
    </location>
    <ligand>
        <name>NADPH</name>
        <dbReference type="ChEBI" id="CHEBI:57783"/>
    </ligand>
</feature>
<feature type="binding site" evidence="13">
    <location>
        <position position="107"/>
    </location>
    <ligand>
        <name>NADPH</name>
        <dbReference type="ChEBI" id="CHEBI:57783"/>
    </ligand>
</feature>
<dbReference type="PIRSF" id="PIRSF000114">
    <property type="entry name" value="Glycerol-3-P_dh"/>
    <property type="match status" value="1"/>
</dbReference>
<feature type="domain" description="Glycerol-3-phosphate dehydrogenase NAD-dependent C-terminal" evidence="19">
    <location>
        <begin position="178"/>
        <end position="321"/>
    </location>
</feature>
<dbReference type="InterPro" id="IPR006168">
    <property type="entry name" value="G3P_DH_NAD-dep"/>
</dbReference>
<dbReference type="PROSITE" id="PS00957">
    <property type="entry name" value="NAD_G3PDH"/>
    <property type="match status" value="1"/>
</dbReference>
<feature type="binding site" evidence="13">
    <location>
        <position position="242"/>
    </location>
    <ligand>
        <name>sn-glycerol 3-phosphate</name>
        <dbReference type="ChEBI" id="CHEBI:57597"/>
    </ligand>
</feature>
<feature type="binding site" evidence="13">
    <location>
        <position position="134"/>
    </location>
    <ligand>
        <name>sn-glycerol 3-phosphate</name>
        <dbReference type="ChEBI" id="CHEBI:57597"/>
    </ligand>
</feature>
<evidence type="ECO:0000256" key="12">
    <source>
        <dbReference type="ARBA" id="ARBA00080511"/>
    </source>
</evidence>